<feature type="region of interest" description="Disordered" evidence="10">
    <location>
        <begin position="315"/>
        <end position="350"/>
    </location>
</feature>
<keyword evidence="8" id="KW-0325">Glycoprotein</keyword>
<dbReference type="Proteomes" id="UP000829291">
    <property type="component" value="Chromosome 5"/>
</dbReference>
<dbReference type="SMART" id="SM00192">
    <property type="entry name" value="LDLa"/>
    <property type="match status" value="4"/>
</dbReference>
<dbReference type="PANTHER" id="PTHR22722">
    <property type="entry name" value="LOW-DENSITY LIPOPROTEIN RECEPTOR-RELATED PROTEIN 2-RELATED"/>
    <property type="match status" value="1"/>
</dbReference>
<dbReference type="RefSeq" id="XP_046596186.1">
    <property type="nucleotide sequence ID" value="XM_046740230.1"/>
</dbReference>
<feature type="compositionally biased region" description="Basic and acidic residues" evidence="10">
    <location>
        <begin position="59"/>
        <end position="72"/>
    </location>
</feature>
<dbReference type="Pfam" id="PF00057">
    <property type="entry name" value="Ldl_recept_a"/>
    <property type="match status" value="4"/>
</dbReference>
<feature type="region of interest" description="Disordered" evidence="10">
    <location>
        <begin position="27"/>
        <end position="108"/>
    </location>
</feature>
<keyword evidence="2 11" id="KW-0812">Transmembrane</keyword>
<dbReference type="SUPFAM" id="SSF57424">
    <property type="entry name" value="LDL receptor-like module"/>
    <property type="match status" value="4"/>
</dbReference>
<feature type="disulfide bond" evidence="9">
    <location>
        <begin position="635"/>
        <end position="653"/>
    </location>
</feature>
<dbReference type="InterPro" id="IPR023415">
    <property type="entry name" value="LDLR_class-A_CS"/>
</dbReference>
<feature type="disulfide bond" evidence="9">
    <location>
        <begin position="558"/>
        <end position="576"/>
    </location>
</feature>
<dbReference type="InterPro" id="IPR036055">
    <property type="entry name" value="LDL_receptor-like_sf"/>
</dbReference>
<evidence type="ECO:0000313" key="12">
    <source>
        <dbReference type="Proteomes" id="UP000829291"/>
    </source>
</evidence>
<evidence type="ECO:0000256" key="4">
    <source>
        <dbReference type="ARBA" id="ARBA00022989"/>
    </source>
</evidence>
<reference evidence="13" key="1">
    <citation type="submission" date="2025-08" db="UniProtKB">
        <authorList>
            <consortium name="RefSeq"/>
        </authorList>
    </citation>
    <scope>IDENTIFICATION</scope>
    <source>
        <tissue evidence="13">Thorax and Abdomen</tissue>
    </source>
</reference>
<evidence type="ECO:0000256" key="2">
    <source>
        <dbReference type="ARBA" id="ARBA00022692"/>
    </source>
</evidence>
<evidence type="ECO:0000256" key="10">
    <source>
        <dbReference type="SAM" id="MobiDB-lite"/>
    </source>
</evidence>
<dbReference type="PROSITE" id="PS01209">
    <property type="entry name" value="LDLRA_1"/>
    <property type="match status" value="1"/>
</dbReference>
<evidence type="ECO:0000256" key="1">
    <source>
        <dbReference type="ARBA" id="ARBA00004167"/>
    </source>
</evidence>
<feature type="compositionally biased region" description="Polar residues" evidence="10">
    <location>
        <begin position="320"/>
        <end position="332"/>
    </location>
</feature>
<feature type="region of interest" description="Disordered" evidence="10">
    <location>
        <begin position="156"/>
        <end position="202"/>
    </location>
</feature>
<accession>A0ABM3G7E0</accession>
<feature type="disulfide bond" evidence="9">
    <location>
        <begin position="608"/>
        <end position="623"/>
    </location>
</feature>
<evidence type="ECO:0000256" key="9">
    <source>
        <dbReference type="PROSITE-ProRule" id="PRU00124"/>
    </source>
</evidence>
<dbReference type="GeneID" id="107227048"/>
<keyword evidence="12" id="KW-1185">Reference proteome</keyword>
<evidence type="ECO:0000256" key="11">
    <source>
        <dbReference type="SAM" id="Phobius"/>
    </source>
</evidence>
<feature type="compositionally biased region" description="Low complexity" evidence="10">
    <location>
        <begin position="471"/>
        <end position="485"/>
    </location>
</feature>
<comment type="caution">
    <text evidence="9">Lacks conserved residue(s) required for the propagation of feature annotation.</text>
</comment>
<feature type="disulfide bond" evidence="9">
    <location>
        <begin position="686"/>
        <end position="701"/>
    </location>
</feature>
<proteinExistence type="predicted"/>
<feature type="compositionally biased region" description="Basic and acidic residues" evidence="10">
    <location>
        <begin position="156"/>
        <end position="178"/>
    </location>
</feature>
<feature type="transmembrane region" description="Helical" evidence="11">
    <location>
        <begin position="373"/>
        <end position="395"/>
    </location>
</feature>
<gene>
    <name evidence="13" type="primary">LOC107227048</name>
</gene>
<dbReference type="CDD" id="cd00112">
    <property type="entry name" value="LDLa"/>
    <property type="match status" value="4"/>
</dbReference>
<evidence type="ECO:0000256" key="3">
    <source>
        <dbReference type="ARBA" id="ARBA00022737"/>
    </source>
</evidence>
<dbReference type="InterPro" id="IPR002172">
    <property type="entry name" value="LDrepeatLR_classA_rpt"/>
</dbReference>
<name>A0ABM3G7E0_NEOLC</name>
<evidence type="ECO:0000313" key="13">
    <source>
        <dbReference type="RefSeq" id="XP_046596186.1"/>
    </source>
</evidence>
<feature type="disulfide bond" evidence="9">
    <location>
        <begin position="674"/>
        <end position="692"/>
    </location>
</feature>
<keyword evidence="7" id="KW-0675">Receptor</keyword>
<feature type="disulfide bond" evidence="9">
    <location>
        <begin position="551"/>
        <end position="563"/>
    </location>
</feature>
<keyword evidence="6 9" id="KW-1015">Disulfide bond</keyword>
<keyword evidence="5 11" id="KW-0472">Membrane</keyword>
<comment type="subcellular location">
    <subcellularLocation>
        <location evidence="1">Membrane</location>
        <topology evidence="1">Single-pass membrane protein</topology>
    </subcellularLocation>
</comment>
<feature type="region of interest" description="Disordered" evidence="10">
    <location>
        <begin position="466"/>
        <end position="485"/>
    </location>
</feature>
<protein>
    <submittedName>
        <fullName evidence="13">Uncharacterized protein LOC107227048 isoform X1</fullName>
    </submittedName>
</protein>
<dbReference type="PROSITE" id="PS50068">
    <property type="entry name" value="LDLRA_2"/>
    <property type="match status" value="4"/>
</dbReference>
<evidence type="ECO:0000256" key="5">
    <source>
        <dbReference type="ARBA" id="ARBA00023136"/>
    </source>
</evidence>
<dbReference type="InterPro" id="IPR051221">
    <property type="entry name" value="LDLR-related"/>
</dbReference>
<dbReference type="Gene3D" id="4.10.400.10">
    <property type="entry name" value="Low-density Lipoprotein Receptor"/>
    <property type="match status" value="4"/>
</dbReference>
<sequence>MSSGAGRDPSVDVRLKMENHGFEEDFGKSMVITDDTDNFSSRVTDDNGNIPRGQSSPRNTRDKVQDLPHVYEDIIPGPMFLEEEEAEEGEEEEEEEEEIGSFCKDNPGFSAIPESLGSVWKPGALEKSEGGVSNPGDVISRLQRTLTMPLKRLPEGRNRDVSRSVRVTGSEKEPEVGRARHRRKKKDCKRCKSRGTESKLAASTEPILALPVGRLPNFQPATGSPQTVFAPTNNSAIWHLNPIKSLNYDKNEIQDRLGGHVESSHDHTDFKALINTPQKNRATMKVNSIYSQDQWAAKEAPIFFTDVKEHEHFQRAYSLPSRSQTPSSQNRVNLRRSVRGEPPPRPAKLDKHRRGWTLHFVSPLRSGGCTKSIVVLIAVILLLLGVGCTALYILFEPQKLQVIQQYLMASAPNGTTEFCDTCTTVRTRLDDFNNTTNPSSVHLETTTVTPSIIWYPETSTIIVPESETIKESTTSTTSQSPSPASNVTRYCDDCFVGEVCVALVGDEVPFCRTGPDPRDPTGCAGLCLINTQRCHRLDVDAFRCTNLHHHCLVGEWTCSNGLCIPEVKHCDGHMNCYDHSDEYECACDLETHFRCGNETSCLPLEKRCDGVINCWDTSDEINCTVACPLESEFTCNNGQCISKMRFCDGLADCDDGSDEPHGCQGRCNKHEFTCGNGRCITRSVKCNGIDDCGDGTDEKRCRDRSFA</sequence>
<evidence type="ECO:0000256" key="6">
    <source>
        <dbReference type="ARBA" id="ARBA00023157"/>
    </source>
</evidence>
<evidence type="ECO:0000256" key="7">
    <source>
        <dbReference type="ARBA" id="ARBA00023170"/>
    </source>
</evidence>
<feature type="disulfide bond" evidence="9">
    <location>
        <begin position="667"/>
        <end position="679"/>
    </location>
</feature>
<evidence type="ECO:0000256" key="8">
    <source>
        <dbReference type="ARBA" id="ARBA00023180"/>
    </source>
</evidence>
<keyword evidence="4 11" id="KW-1133">Transmembrane helix</keyword>
<organism evidence="12 13">
    <name type="scientific">Neodiprion lecontei</name>
    <name type="common">Redheaded pine sawfly</name>
    <dbReference type="NCBI Taxonomy" id="441921"/>
    <lineage>
        <taxon>Eukaryota</taxon>
        <taxon>Metazoa</taxon>
        <taxon>Ecdysozoa</taxon>
        <taxon>Arthropoda</taxon>
        <taxon>Hexapoda</taxon>
        <taxon>Insecta</taxon>
        <taxon>Pterygota</taxon>
        <taxon>Neoptera</taxon>
        <taxon>Endopterygota</taxon>
        <taxon>Hymenoptera</taxon>
        <taxon>Tenthredinoidea</taxon>
        <taxon>Diprionidae</taxon>
        <taxon>Diprioninae</taxon>
        <taxon>Neodiprion</taxon>
    </lineage>
</organism>
<feature type="compositionally biased region" description="Acidic residues" evidence="10">
    <location>
        <begin position="81"/>
        <end position="99"/>
    </location>
</feature>
<keyword evidence="3" id="KW-0677">Repeat</keyword>
<feature type="disulfide bond" evidence="9">
    <location>
        <begin position="570"/>
        <end position="585"/>
    </location>
</feature>
<dbReference type="PRINTS" id="PR00261">
    <property type="entry name" value="LDLRECEPTOR"/>
</dbReference>
<dbReference type="PANTHER" id="PTHR22722:SF14">
    <property type="entry name" value="MEGALIN, ISOFORM A"/>
    <property type="match status" value="1"/>
</dbReference>
<feature type="compositionally biased region" description="Basic residues" evidence="10">
    <location>
        <begin position="179"/>
        <end position="193"/>
    </location>
</feature>